<name>A0ABX0KHI9_9PROT</name>
<evidence type="ECO:0000256" key="4">
    <source>
        <dbReference type="ARBA" id="ARBA00022676"/>
    </source>
</evidence>
<reference evidence="11 12" key="1">
    <citation type="journal article" date="2020" name="Int. J. Syst. Evol. Microbiol.">
        <title>Novel acetic acid bacteria from cider fermentations: Acetobacter conturbans sp. nov. and Acetobacter fallax sp. nov.</title>
        <authorList>
            <person name="Sombolestani A.S."/>
            <person name="Cleenwerck I."/>
            <person name="Cnockaert M."/>
            <person name="Borremans W."/>
            <person name="Wieme A.D."/>
            <person name="De Vuyst L."/>
            <person name="Vandamme P."/>
        </authorList>
    </citation>
    <scope>NUCLEOTIDE SEQUENCE [LARGE SCALE GENOMIC DNA]</scope>
    <source>
        <strain evidence="11 12">LMG 1637</strain>
    </source>
</reference>
<evidence type="ECO:0000256" key="10">
    <source>
        <dbReference type="SAM" id="Phobius"/>
    </source>
</evidence>
<dbReference type="InterPro" id="IPR007315">
    <property type="entry name" value="PIG-V/Gpi18"/>
</dbReference>
<dbReference type="PANTHER" id="PTHR12468">
    <property type="entry name" value="GPI MANNOSYLTRANSFERASE 2"/>
    <property type="match status" value="1"/>
</dbReference>
<keyword evidence="7" id="KW-0256">Endoplasmic reticulum</keyword>
<feature type="transmembrane region" description="Helical" evidence="10">
    <location>
        <begin position="260"/>
        <end position="279"/>
    </location>
</feature>
<evidence type="ECO:0008006" key="13">
    <source>
        <dbReference type="Google" id="ProtNLM"/>
    </source>
</evidence>
<evidence type="ECO:0000313" key="12">
    <source>
        <dbReference type="Proteomes" id="UP000615326"/>
    </source>
</evidence>
<organism evidence="11 12">
    <name type="scientific">Acetobacter fallax</name>
    <dbReference type="NCBI Taxonomy" id="1737473"/>
    <lineage>
        <taxon>Bacteria</taxon>
        <taxon>Pseudomonadati</taxon>
        <taxon>Pseudomonadota</taxon>
        <taxon>Alphaproteobacteria</taxon>
        <taxon>Acetobacterales</taxon>
        <taxon>Acetobacteraceae</taxon>
        <taxon>Acetobacter</taxon>
    </lineage>
</organism>
<comment type="pathway">
    <text evidence="2">Glycolipid biosynthesis; glycosylphosphatidylinositol-anchor biosynthesis.</text>
</comment>
<keyword evidence="6 10" id="KW-0812">Transmembrane</keyword>
<keyword evidence="12" id="KW-1185">Reference proteome</keyword>
<gene>
    <name evidence="11" type="ORF">GOB84_12530</name>
</gene>
<evidence type="ECO:0000256" key="8">
    <source>
        <dbReference type="ARBA" id="ARBA00022989"/>
    </source>
</evidence>
<comment type="caution">
    <text evidence="11">The sequence shown here is derived from an EMBL/GenBank/DDBJ whole genome shotgun (WGS) entry which is preliminary data.</text>
</comment>
<dbReference type="Proteomes" id="UP000615326">
    <property type="component" value="Unassembled WGS sequence"/>
</dbReference>
<evidence type="ECO:0000256" key="7">
    <source>
        <dbReference type="ARBA" id="ARBA00022824"/>
    </source>
</evidence>
<evidence type="ECO:0000256" key="9">
    <source>
        <dbReference type="ARBA" id="ARBA00023136"/>
    </source>
</evidence>
<feature type="transmembrane region" description="Helical" evidence="10">
    <location>
        <begin position="158"/>
        <end position="189"/>
    </location>
</feature>
<sequence>MWIIPLHLVLLLALFLMAWSSGGPANALCHWDCAWYEQIAVQGYSSTPRLTPNDFAQGSWAFFPLYPLLIRAVAGLTGSGAHAAGFALNGVLFPVLVLLAVLYMRDRTPVADKDRTFCVLMLMLLPTTLWYRLPYTECLYGVLLLGCVMAMSKRRTLLAALLACALCLTRPTGLFCVLIAAAFHVLALPSAACRSDRRDRLIEGVVIILAGATGLSLFIFFLDRLLGDGLAFAHVQAAWGHRLRLPVVWIWHGFKHSRTIPMSIAALAEIALIIWSFRIRWRMESVVLLVTFLLASSTSMMSIHRIVLANPFANMLLTLLACKTPPRWRPCLVVLCLVTDAFLMNGWMHGKRFLA</sequence>
<feature type="transmembrane region" description="Helical" evidence="10">
    <location>
        <begin position="201"/>
        <end position="222"/>
    </location>
</feature>
<accession>A0ABX0KHI9</accession>
<evidence type="ECO:0000256" key="2">
    <source>
        <dbReference type="ARBA" id="ARBA00004687"/>
    </source>
</evidence>
<evidence type="ECO:0000313" key="11">
    <source>
        <dbReference type="EMBL" id="NHO33377.1"/>
    </source>
</evidence>
<comment type="subcellular location">
    <subcellularLocation>
        <location evidence="1">Endoplasmic reticulum membrane</location>
        <topology evidence="1">Multi-pass membrane protein</topology>
    </subcellularLocation>
</comment>
<keyword evidence="9 10" id="KW-0472">Membrane</keyword>
<keyword evidence="3" id="KW-0337">GPI-anchor biosynthesis</keyword>
<evidence type="ECO:0000256" key="6">
    <source>
        <dbReference type="ARBA" id="ARBA00022692"/>
    </source>
</evidence>
<feature type="transmembrane region" description="Helical" evidence="10">
    <location>
        <begin position="83"/>
        <end position="104"/>
    </location>
</feature>
<keyword evidence="8 10" id="KW-1133">Transmembrane helix</keyword>
<feature type="transmembrane region" description="Helical" evidence="10">
    <location>
        <begin position="327"/>
        <end position="348"/>
    </location>
</feature>
<evidence type="ECO:0000256" key="3">
    <source>
        <dbReference type="ARBA" id="ARBA00022502"/>
    </source>
</evidence>
<keyword evidence="5" id="KW-0808">Transferase</keyword>
<dbReference type="RefSeq" id="WP_173577897.1">
    <property type="nucleotide sequence ID" value="NZ_WOSW01000026.1"/>
</dbReference>
<dbReference type="PANTHER" id="PTHR12468:SF2">
    <property type="entry name" value="GPI MANNOSYLTRANSFERASE 2"/>
    <property type="match status" value="1"/>
</dbReference>
<evidence type="ECO:0000256" key="1">
    <source>
        <dbReference type="ARBA" id="ARBA00004477"/>
    </source>
</evidence>
<evidence type="ECO:0000256" key="5">
    <source>
        <dbReference type="ARBA" id="ARBA00022679"/>
    </source>
</evidence>
<proteinExistence type="predicted"/>
<dbReference type="EMBL" id="WOSW01000026">
    <property type="protein sequence ID" value="NHO33377.1"/>
    <property type="molecule type" value="Genomic_DNA"/>
</dbReference>
<keyword evidence="4" id="KW-0328">Glycosyltransferase</keyword>
<protein>
    <recommendedName>
        <fullName evidence="13">Mannosyltransferase</fullName>
    </recommendedName>
</protein>
<feature type="transmembrane region" description="Helical" evidence="10">
    <location>
        <begin position="286"/>
        <end position="307"/>
    </location>
</feature>